<sequence length="119" mass="13641">MQLLLGLAETFHCKIIEINYNCVATVQYFRDSSSLVCVKRHVLKSIYLVCPPMSSTKSVLVNSESVDAFVDSQKQYSKWCQYHITIEQRSIALRHVLPITLSIAPYLNGLRLEHVIHTF</sequence>
<proteinExistence type="predicted"/>
<evidence type="ECO:0000313" key="2">
    <source>
        <dbReference type="Proteomes" id="UP000646827"/>
    </source>
</evidence>
<dbReference type="Proteomes" id="UP000646827">
    <property type="component" value="Unassembled WGS sequence"/>
</dbReference>
<reference evidence="1 2" key="1">
    <citation type="submission" date="2020-12" db="EMBL/GenBank/DDBJ databases">
        <title>Metabolic potential, ecology and presence of endohyphal bacteria is reflected in genomic diversity of Mucoromycotina.</title>
        <authorList>
            <person name="Muszewska A."/>
            <person name="Okrasinska A."/>
            <person name="Steczkiewicz K."/>
            <person name="Drgas O."/>
            <person name="Orlowska M."/>
            <person name="Perlinska-Lenart U."/>
            <person name="Aleksandrzak-Piekarczyk T."/>
            <person name="Szatraj K."/>
            <person name="Zielenkiewicz U."/>
            <person name="Pilsyk S."/>
            <person name="Malc E."/>
            <person name="Mieczkowski P."/>
            <person name="Kruszewska J.S."/>
            <person name="Biernat P."/>
            <person name="Pawlowska J."/>
        </authorList>
    </citation>
    <scope>NUCLEOTIDE SEQUENCE [LARGE SCALE GENOMIC DNA]</scope>
    <source>
        <strain evidence="1 2">CBS 142.35</strain>
    </source>
</reference>
<protein>
    <submittedName>
        <fullName evidence="1">Uncharacterized protein</fullName>
    </submittedName>
</protein>
<gene>
    <name evidence="1" type="ORF">INT45_012671</name>
</gene>
<name>A0A8H7VI63_9FUNG</name>
<organism evidence="1 2">
    <name type="scientific">Circinella minor</name>
    <dbReference type="NCBI Taxonomy" id="1195481"/>
    <lineage>
        <taxon>Eukaryota</taxon>
        <taxon>Fungi</taxon>
        <taxon>Fungi incertae sedis</taxon>
        <taxon>Mucoromycota</taxon>
        <taxon>Mucoromycotina</taxon>
        <taxon>Mucoromycetes</taxon>
        <taxon>Mucorales</taxon>
        <taxon>Lichtheimiaceae</taxon>
        <taxon>Circinella</taxon>
    </lineage>
</organism>
<dbReference type="EMBL" id="JAEPRB010000110">
    <property type="protein sequence ID" value="KAG2221420.1"/>
    <property type="molecule type" value="Genomic_DNA"/>
</dbReference>
<dbReference type="AlphaFoldDB" id="A0A8H7VI63"/>
<keyword evidence="2" id="KW-1185">Reference proteome</keyword>
<evidence type="ECO:0000313" key="1">
    <source>
        <dbReference type="EMBL" id="KAG2221420.1"/>
    </source>
</evidence>
<dbReference type="OrthoDB" id="2333384at2759"/>
<accession>A0A8H7VI63</accession>
<comment type="caution">
    <text evidence="1">The sequence shown here is derived from an EMBL/GenBank/DDBJ whole genome shotgun (WGS) entry which is preliminary data.</text>
</comment>